<dbReference type="PANTHER" id="PTHR41317">
    <property type="entry name" value="PD-(D_E)XK NUCLEASE FAMILY TRANSPOSASE"/>
    <property type="match status" value="1"/>
</dbReference>
<dbReference type="RefSeq" id="WP_042530520.1">
    <property type="nucleotide sequence ID" value="NZ_CDGG01000001.1"/>
</dbReference>
<sequence length="377" mass="44416">MIYPRNATLLFPQICENGEVYKNAIPKNGPNRLMDLKIDYAFKMLFGDERNKKIIIAFLNAFFTNSDRAQIQNLEFQNKNAADEGENTSLSLFVETEDKEAVFVEILFPDQDTPENQSLYFWSKMYRRQFEADSDLDSQHSVVTISIMNFEIFHKSDEFHSVFRLSDKDKNIPLTNLQENQFVEIPKLIRSWKQGKLNLEKDTLARWLLLLAAVDAGNNYFHLDIYKELEKLAMVDQDLNIAMKYWGDISNTEKNQLTYQDRYRHMIEQHFLKEIEKSEEKRQEAEERAAVAELNYNQMKNQYKQQKIKLIEEREKRIKAEENAVLANREAAKVVIRYGKVVARNLFEQGMDNLFVKNITGMSDKETAMIKEELDRE</sequence>
<accession>A0A0A1MNQ9</accession>
<keyword evidence="3" id="KW-1185">Reference proteome</keyword>
<keyword evidence="1" id="KW-0175">Coiled coil</keyword>
<proteinExistence type="predicted"/>
<organism evidence="2 3">
    <name type="scientific">Oceanobacillus oncorhynchi</name>
    <dbReference type="NCBI Taxonomy" id="545501"/>
    <lineage>
        <taxon>Bacteria</taxon>
        <taxon>Bacillati</taxon>
        <taxon>Bacillota</taxon>
        <taxon>Bacilli</taxon>
        <taxon>Bacillales</taxon>
        <taxon>Bacillaceae</taxon>
        <taxon>Oceanobacillus</taxon>
    </lineage>
</organism>
<evidence type="ECO:0000256" key="1">
    <source>
        <dbReference type="SAM" id="Coils"/>
    </source>
</evidence>
<dbReference type="EMBL" id="CDGG01000001">
    <property type="protein sequence ID" value="CEI81409.1"/>
    <property type="molecule type" value="Genomic_DNA"/>
</dbReference>
<evidence type="ECO:0000313" key="3">
    <source>
        <dbReference type="Proteomes" id="UP000040453"/>
    </source>
</evidence>
<gene>
    <name evidence="2" type="ORF">BN997_01229</name>
</gene>
<reference evidence="2 3" key="1">
    <citation type="submission" date="2014-11" db="EMBL/GenBank/DDBJ databases">
        <authorList>
            <person name="Urmite Genomes Urmite Genomes"/>
        </authorList>
    </citation>
    <scope>NUCLEOTIDE SEQUENCE [LARGE SCALE GENOMIC DNA]</scope>
    <source>
        <strain evidence="2 3">Oc5</strain>
    </source>
</reference>
<dbReference type="NCBIfam" id="TIGR01784">
    <property type="entry name" value="T_den_put_tspse"/>
    <property type="match status" value="1"/>
</dbReference>
<dbReference type="STRING" id="545501.BN997_01229"/>
<dbReference type="OrthoDB" id="1097360at2"/>
<feature type="coiled-coil region" evidence="1">
    <location>
        <begin position="268"/>
        <end position="330"/>
    </location>
</feature>
<name>A0A0A1MNQ9_9BACI</name>
<dbReference type="Proteomes" id="UP000040453">
    <property type="component" value="Unassembled WGS sequence"/>
</dbReference>
<dbReference type="Pfam" id="PF12784">
    <property type="entry name" value="PDDEXK_2"/>
    <property type="match status" value="1"/>
</dbReference>
<protein>
    <submittedName>
        <fullName evidence="2">PD-(D/E)XK nuclease family transposase</fullName>
    </submittedName>
</protein>
<evidence type="ECO:0000313" key="2">
    <source>
        <dbReference type="EMBL" id="CEI81409.1"/>
    </source>
</evidence>
<dbReference type="AlphaFoldDB" id="A0A0A1MNQ9"/>
<dbReference type="InterPro" id="IPR010106">
    <property type="entry name" value="RpnA"/>
</dbReference>
<dbReference type="PANTHER" id="PTHR41317:SF1">
    <property type="entry name" value="PD-(D_E)XK NUCLEASE FAMILY TRANSPOSASE"/>
    <property type="match status" value="1"/>
</dbReference>